<dbReference type="EMBL" id="JAYMYQ010000006">
    <property type="protein sequence ID" value="KAK7324114.1"/>
    <property type="molecule type" value="Genomic_DNA"/>
</dbReference>
<reference evidence="2 3" key="1">
    <citation type="submission" date="2024-01" db="EMBL/GenBank/DDBJ databases">
        <title>The genomes of 5 underutilized Papilionoideae crops provide insights into root nodulation and disease resistanc.</title>
        <authorList>
            <person name="Jiang F."/>
        </authorList>
    </citation>
    <scope>NUCLEOTIDE SEQUENCE [LARGE SCALE GENOMIC DNA]</scope>
    <source>
        <strain evidence="2">LVBAO_FW01</strain>
        <tissue evidence="2">Leaves</tissue>
    </source>
</reference>
<organism evidence="2 3">
    <name type="scientific">Canavalia gladiata</name>
    <name type="common">Sword bean</name>
    <name type="synonym">Dolichos gladiatus</name>
    <dbReference type="NCBI Taxonomy" id="3824"/>
    <lineage>
        <taxon>Eukaryota</taxon>
        <taxon>Viridiplantae</taxon>
        <taxon>Streptophyta</taxon>
        <taxon>Embryophyta</taxon>
        <taxon>Tracheophyta</taxon>
        <taxon>Spermatophyta</taxon>
        <taxon>Magnoliopsida</taxon>
        <taxon>eudicotyledons</taxon>
        <taxon>Gunneridae</taxon>
        <taxon>Pentapetalae</taxon>
        <taxon>rosids</taxon>
        <taxon>fabids</taxon>
        <taxon>Fabales</taxon>
        <taxon>Fabaceae</taxon>
        <taxon>Papilionoideae</taxon>
        <taxon>50 kb inversion clade</taxon>
        <taxon>NPAAA clade</taxon>
        <taxon>indigoferoid/millettioid clade</taxon>
        <taxon>Phaseoleae</taxon>
        <taxon>Canavalia</taxon>
    </lineage>
</organism>
<gene>
    <name evidence="2" type="ORF">VNO77_27636</name>
</gene>
<proteinExistence type="predicted"/>
<keyword evidence="1" id="KW-1133">Transmembrane helix</keyword>
<sequence>MALETRTKSRSAFWILAGLRSFPLSFSAFDLFLFASEVLPLEASSPSLQDRYPDTHFLGVPSLRTFPPEKKL</sequence>
<keyword evidence="1" id="KW-0472">Membrane</keyword>
<keyword evidence="1" id="KW-0812">Transmembrane</keyword>
<evidence type="ECO:0000256" key="1">
    <source>
        <dbReference type="SAM" id="Phobius"/>
    </source>
</evidence>
<name>A0AAN9KY78_CANGL</name>
<dbReference type="Proteomes" id="UP001367508">
    <property type="component" value="Unassembled WGS sequence"/>
</dbReference>
<comment type="caution">
    <text evidence="2">The sequence shown here is derived from an EMBL/GenBank/DDBJ whole genome shotgun (WGS) entry which is preliminary data.</text>
</comment>
<protein>
    <submittedName>
        <fullName evidence="2">Uncharacterized protein</fullName>
    </submittedName>
</protein>
<keyword evidence="3" id="KW-1185">Reference proteome</keyword>
<feature type="transmembrane region" description="Helical" evidence="1">
    <location>
        <begin position="12"/>
        <end position="35"/>
    </location>
</feature>
<evidence type="ECO:0000313" key="2">
    <source>
        <dbReference type="EMBL" id="KAK7324114.1"/>
    </source>
</evidence>
<evidence type="ECO:0000313" key="3">
    <source>
        <dbReference type="Proteomes" id="UP001367508"/>
    </source>
</evidence>
<accession>A0AAN9KY78</accession>
<dbReference type="AlphaFoldDB" id="A0AAN9KY78"/>